<name>A0A316V8Q1_9BASI</name>
<proteinExistence type="predicted"/>
<feature type="region of interest" description="Disordered" evidence="1">
    <location>
        <begin position="143"/>
        <end position="162"/>
    </location>
</feature>
<feature type="region of interest" description="Disordered" evidence="1">
    <location>
        <begin position="1"/>
        <end position="67"/>
    </location>
</feature>
<feature type="compositionally biased region" description="Polar residues" evidence="1">
    <location>
        <begin position="143"/>
        <end position="152"/>
    </location>
</feature>
<gene>
    <name evidence="2" type="ORF">FA14DRAFT_67510</name>
</gene>
<dbReference type="Proteomes" id="UP000245771">
    <property type="component" value="Unassembled WGS sequence"/>
</dbReference>
<dbReference type="InParanoid" id="A0A316V8Q1"/>
<dbReference type="GeneID" id="37024463"/>
<dbReference type="EMBL" id="KZ819604">
    <property type="protein sequence ID" value="PWN33979.1"/>
    <property type="molecule type" value="Genomic_DNA"/>
</dbReference>
<dbReference type="RefSeq" id="XP_025354281.1">
    <property type="nucleotide sequence ID" value="XM_025502682.1"/>
</dbReference>
<feature type="compositionally biased region" description="Polar residues" evidence="1">
    <location>
        <begin position="1"/>
        <end position="10"/>
    </location>
</feature>
<protein>
    <submittedName>
        <fullName evidence="2">Uncharacterized protein</fullName>
    </submittedName>
</protein>
<evidence type="ECO:0000256" key="1">
    <source>
        <dbReference type="SAM" id="MobiDB-lite"/>
    </source>
</evidence>
<reference evidence="2 3" key="1">
    <citation type="journal article" date="2018" name="Mol. Biol. Evol.">
        <title>Broad Genomic Sampling Reveals a Smut Pathogenic Ancestry of the Fungal Clade Ustilaginomycotina.</title>
        <authorList>
            <person name="Kijpornyongpan T."/>
            <person name="Mondo S.J."/>
            <person name="Barry K."/>
            <person name="Sandor L."/>
            <person name="Lee J."/>
            <person name="Lipzen A."/>
            <person name="Pangilinan J."/>
            <person name="LaButti K."/>
            <person name="Hainaut M."/>
            <person name="Henrissat B."/>
            <person name="Grigoriev I.V."/>
            <person name="Spatafora J.W."/>
            <person name="Aime M.C."/>
        </authorList>
    </citation>
    <scope>NUCLEOTIDE SEQUENCE [LARGE SCALE GENOMIC DNA]</scope>
    <source>
        <strain evidence="2 3">MCA 3882</strain>
    </source>
</reference>
<dbReference type="STRING" id="1280837.A0A316V8Q1"/>
<dbReference type="AlphaFoldDB" id="A0A316V8Q1"/>
<dbReference type="OrthoDB" id="539213at2759"/>
<feature type="compositionally biased region" description="Basic and acidic residues" evidence="1">
    <location>
        <begin position="58"/>
        <end position="67"/>
    </location>
</feature>
<organism evidence="2 3">
    <name type="scientific">Meira miltonrushii</name>
    <dbReference type="NCBI Taxonomy" id="1280837"/>
    <lineage>
        <taxon>Eukaryota</taxon>
        <taxon>Fungi</taxon>
        <taxon>Dikarya</taxon>
        <taxon>Basidiomycota</taxon>
        <taxon>Ustilaginomycotina</taxon>
        <taxon>Exobasidiomycetes</taxon>
        <taxon>Exobasidiales</taxon>
        <taxon>Brachybasidiaceae</taxon>
        <taxon>Meira</taxon>
    </lineage>
</organism>
<accession>A0A316V8Q1</accession>
<evidence type="ECO:0000313" key="2">
    <source>
        <dbReference type="EMBL" id="PWN33979.1"/>
    </source>
</evidence>
<keyword evidence="3" id="KW-1185">Reference proteome</keyword>
<evidence type="ECO:0000313" key="3">
    <source>
        <dbReference type="Proteomes" id="UP000245771"/>
    </source>
</evidence>
<sequence length="603" mass="66845">MQSASASQIGSGKGVEGSRSGLSGKRQRSEETSPTSTKSGASDLRNSSSPRKRRKSSRNADQETLPKVEENINQIPVGLLDLPVELLQSIYLYAKNPNFPATNKHLFSTFSGSSVSFKAKYLLARWHEAYCYGFQPTVKQGSLRKSNSTEVNQRPPLPTTPSSDLLANGLLPELSWPSRFIPVLPTNDFPYPMSNAFHRSADHFILDYCLRYRLCDVTVLHAVEEIILHQKEFGNIAIATGLWRDHDGYLHPHEPRRNVSHVAARSDANDASSIYSARDDEMEAMDVHNALPAHLRITEIPKRLFQSLKAGSLSKEVSDTNPLPFNFREYVSDLDPDLAKHLSAFGGIDGNGPFPSHASLLLLLSIAAMHVPTTTALPSASAPFNSFEGLPLAKATFARSTFMVQLLLSLGAEPSRKASLSLYIAIRSGWLDGLIQLVERDEAKFIEWQSALDGIRDWFRKRENDQRGLKWKSSIFHALPQQVPTDAREGHRESSQVSASISTAMNGQPHRLPAPVSNVNSAQEAPSTHQQDGILYVTPTSSFKRRRLLDRANLDSKMLKEAVKHNNWSVANWLRSKGIVPDLRTIKLIEMKQSSGQIGGNLT</sequence>